<name>A0A4U5NZG9_STECR</name>
<protein>
    <submittedName>
        <fullName evidence="1">Uncharacterized protein</fullName>
    </submittedName>
</protein>
<reference evidence="1 2" key="2">
    <citation type="journal article" date="2019" name="G3 (Bethesda)">
        <title>Hybrid Assembly of the Genome of the Entomopathogenic Nematode Steinernema carpocapsae Identifies the X-Chromosome.</title>
        <authorList>
            <person name="Serra L."/>
            <person name="Macchietto M."/>
            <person name="Macias-Munoz A."/>
            <person name="McGill C.J."/>
            <person name="Rodriguez I.M."/>
            <person name="Rodriguez B."/>
            <person name="Murad R."/>
            <person name="Mortazavi A."/>
        </authorList>
    </citation>
    <scope>NUCLEOTIDE SEQUENCE [LARGE SCALE GENOMIC DNA]</scope>
    <source>
        <strain evidence="1 2">ALL</strain>
    </source>
</reference>
<evidence type="ECO:0000313" key="1">
    <source>
        <dbReference type="EMBL" id="TKR89038.1"/>
    </source>
</evidence>
<proteinExistence type="predicted"/>
<dbReference type="Proteomes" id="UP000298663">
    <property type="component" value="Unassembled WGS sequence"/>
</dbReference>
<sequence>MTNKGVISFKFTDIISDSVEIGDFVWKVDRQRCTTTIYERCDGITCKPKDESPTVLWNCLVVGTLATVNKKHGVQRGYHWWSHLYGNNLTICDVHHKKERVSKALVAVGELGGKDVSGEAWKSLTRSSLTFRIRRMRF</sequence>
<reference evidence="1 2" key="1">
    <citation type="journal article" date="2015" name="Genome Biol.">
        <title>Comparative genomics of Steinernema reveals deeply conserved gene regulatory networks.</title>
        <authorList>
            <person name="Dillman A.R."/>
            <person name="Macchietto M."/>
            <person name="Porter C.F."/>
            <person name="Rogers A."/>
            <person name="Williams B."/>
            <person name="Antoshechkin I."/>
            <person name="Lee M.M."/>
            <person name="Goodwin Z."/>
            <person name="Lu X."/>
            <person name="Lewis E.E."/>
            <person name="Goodrich-Blair H."/>
            <person name="Stock S.P."/>
            <person name="Adams B.J."/>
            <person name="Sternberg P.W."/>
            <person name="Mortazavi A."/>
        </authorList>
    </citation>
    <scope>NUCLEOTIDE SEQUENCE [LARGE SCALE GENOMIC DNA]</scope>
    <source>
        <strain evidence="1 2">ALL</strain>
    </source>
</reference>
<dbReference type="EMBL" id="AZBU02000003">
    <property type="protein sequence ID" value="TKR89038.1"/>
    <property type="molecule type" value="Genomic_DNA"/>
</dbReference>
<organism evidence="1 2">
    <name type="scientific">Steinernema carpocapsae</name>
    <name type="common">Entomopathogenic nematode</name>
    <dbReference type="NCBI Taxonomy" id="34508"/>
    <lineage>
        <taxon>Eukaryota</taxon>
        <taxon>Metazoa</taxon>
        <taxon>Ecdysozoa</taxon>
        <taxon>Nematoda</taxon>
        <taxon>Chromadorea</taxon>
        <taxon>Rhabditida</taxon>
        <taxon>Tylenchina</taxon>
        <taxon>Panagrolaimomorpha</taxon>
        <taxon>Strongyloidoidea</taxon>
        <taxon>Steinernematidae</taxon>
        <taxon>Steinernema</taxon>
    </lineage>
</organism>
<keyword evidence="2" id="KW-1185">Reference proteome</keyword>
<gene>
    <name evidence="1" type="ORF">L596_013198</name>
</gene>
<accession>A0A4U5NZG9</accession>
<dbReference type="AlphaFoldDB" id="A0A4U5NZG9"/>
<evidence type="ECO:0000313" key="2">
    <source>
        <dbReference type="Proteomes" id="UP000298663"/>
    </source>
</evidence>
<comment type="caution">
    <text evidence="1">The sequence shown here is derived from an EMBL/GenBank/DDBJ whole genome shotgun (WGS) entry which is preliminary data.</text>
</comment>